<keyword evidence="2 3" id="KW-0802">TPR repeat</keyword>
<dbReference type="SUPFAM" id="SSF48452">
    <property type="entry name" value="TPR-like"/>
    <property type="match status" value="1"/>
</dbReference>
<dbReference type="Pfam" id="PF00515">
    <property type="entry name" value="TPR_1"/>
    <property type="match status" value="1"/>
</dbReference>
<feature type="signal peptide" evidence="4">
    <location>
        <begin position="1"/>
        <end position="19"/>
    </location>
</feature>
<evidence type="ECO:0000313" key="6">
    <source>
        <dbReference type="Proteomes" id="UP000651156"/>
    </source>
</evidence>
<dbReference type="InterPro" id="IPR011990">
    <property type="entry name" value="TPR-like_helical_dom_sf"/>
</dbReference>
<evidence type="ECO:0000313" key="5">
    <source>
        <dbReference type="EMBL" id="MBE9190177.1"/>
    </source>
</evidence>
<comment type="caution">
    <text evidence="5">The sequence shown here is derived from an EMBL/GenBank/DDBJ whole genome shotgun (WGS) entry which is preliminary data.</text>
</comment>
<dbReference type="SMART" id="SM00028">
    <property type="entry name" value="TPR"/>
    <property type="match status" value="4"/>
</dbReference>
<dbReference type="PROSITE" id="PS50005">
    <property type="entry name" value="TPR"/>
    <property type="match status" value="3"/>
</dbReference>
<proteinExistence type="predicted"/>
<dbReference type="InterPro" id="IPR019734">
    <property type="entry name" value="TPR_rpt"/>
</dbReference>
<dbReference type="InterPro" id="IPR051685">
    <property type="entry name" value="Ycf3/AcsC/BcsC/TPR_MFPF"/>
</dbReference>
<dbReference type="PANTHER" id="PTHR44943:SF8">
    <property type="entry name" value="TPR REPEAT-CONTAINING PROTEIN MJ0263"/>
    <property type="match status" value="1"/>
</dbReference>
<dbReference type="EMBL" id="JADEWN010000012">
    <property type="protein sequence ID" value="MBE9190177.1"/>
    <property type="molecule type" value="Genomic_DNA"/>
</dbReference>
<organism evidence="5 6">
    <name type="scientific">Gloeocapsopsis crepidinum LEGE 06123</name>
    <dbReference type="NCBI Taxonomy" id="588587"/>
    <lineage>
        <taxon>Bacteria</taxon>
        <taxon>Bacillati</taxon>
        <taxon>Cyanobacteriota</taxon>
        <taxon>Cyanophyceae</taxon>
        <taxon>Oscillatoriophycideae</taxon>
        <taxon>Chroococcales</taxon>
        <taxon>Chroococcaceae</taxon>
        <taxon>Gloeocapsopsis</taxon>
    </lineage>
</organism>
<evidence type="ECO:0000256" key="2">
    <source>
        <dbReference type="ARBA" id="ARBA00022803"/>
    </source>
</evidence>
<sequence length="201" mass="21648">MKKPCILAGLCLAIGTASVFTWTQPSLSLDPIKVALQSSENLQQAEVHNNQGVELAEQGRLAEAIAAFNRAISVYPEYENAHNNLGLALGNQNKFAEAIAAFNHAIEINPRNFETYNNLGIALGSQGKFAEAIAAFNRAIQINPNDPVSRQNLGVAFWSQGKVSQAVASLQRARELYAMQNNSAGMEEVGVILNQISLPAD</sequence>
<reference evidence="5 6" key="1">
    <citation type="submission" date="2020-10" db="EMBL/GenBank/DDBJ databases">
        <authorList>
            <person name="Castelo-Branco R."/>
            <person name="Eusebio N."/>
            <person name="Adriana R."/>
            <person name="Vieira A."/>
            <person name="Brugerolle De Fraissinette N."/>
            <person name="Rezende De Castro R."/>
            <person name="Schneider M.P."/>
            <person name="Vasconcelos V."/>
            <person name="Leao P.N."/>
        </authorList>
    </citation>
    <scope>NUCLEOTIDE SEQUENCE [LARGE SCALE GENOMIC DNA]</scope>
    <source>
        <strain evidence="5 6">LEGE 06123</strain>
    </source>
</reference>
<dbReference type="Pfam" id="PF13432">
    <property type="entry name" value="TPR_16"/>
    <property type="match status" value="1"/>
</dbReference>
<evidence type="ECO:0000256" key="1">
    <source>
        <dbReference type="ARBA" id="ARBA00022737"/>
    </source>
</evidence>
<feature type="repeat" description="TPR" evidence="3">
    <location>
        <begin position="79"/>
        <end position="112"/>
    </location>
</feature>
<evidence type="ECO:0000256" key="3">
    <source>
        <dbReference type="PROSITE-ProRule" id="PRU00339"/>
    </source>
</evidence>
<dbReference type="RefSeq" id="WP_193931365.1">
    <property type="nucleotide sequence ID" value="NZ_CAWPMZ010000022.1"/>
</dbReference>
<dbReference type="PROSITE" id="PS50293">
    <property type="entry name" value="TPR_REGION"/>
    <property type="match status" value="2"/>
</dbReference>
<name>A0ABR9UPG1_9CHRO</name>
<keyword evidence="1" id="KW-0677">Repeat</keyword>
<keyword evidence="4" id="KW-0732">Signal</keyword>
<feature type="repeat" description="TPR" evidence="3">
    <location>
        <begin position="45"/>
        <end position="78"/>
    </location>
</feature>
<dbReference type="Proteomes" id="UP000651156">
    <property type="component" value="Unassembled WGS sequence"/>
</dbReference>
<accession>A0ABR9UPG1</accession>
<feature type="chain" id="PRO_5045361901" evidence="4">
    <location>
        <begin position="20"/>
        <end position="201"/>
    </location>
</feature>
<gene>
    <name evidence="5" type="ORF">IQ230_07330</name>
</gene>
<evidence type="ECO:0000256" key="4">
    <source>
        <dbReference type="SAM" id="SignalP"/>
    </source>
</evidence>
<feature type="repeat" description="TPR" evidence="3">
    <location>
        <begin position="113"/>
        <end position="146"/>
    </location>
</feature>
<protein>
    <submittedName>
        <fullName evidence="5">Tetratricopeptide repeat protein</fullName>
    </submittedName>
</protein>
<keyword evidence="6" id="KW-1185">Reference proteome</keyword>
<dbReference type="Gene3D" id="1.25.40.10">
    <property type="entry name" value="Tetratricopeptide repeat domain"/>
    <property type="match status" value="2"/>
</dbReference>
<dbReference type="PANTHER" id="PTHR44943">
    <property type="entry name" value="CELLULOSE SYNTHASE OPERON PROTEIN C"/>
    <property type="match status" value="1"/>
</dbReference>